<evidence type="ECO:0000256" key="1">
    <source>
        <dbReference type="SAM" id="MobiDB-lite"/>
    </source>
</evidence>
<gene>
    <name evidence="2" type="ORF">E2562_012234</name>
</gene>
<keyword evidence="3" id="KW-1185">Reference proteome</keyword>
<proteinExistence type="predicted"/>
<reference evidence="2 3" key="1">
    <citation type="submission" date="2019-11" db="EMBL/GenBank/DDBJ databases">
        <title>Whole genome sequence of Oryza granulata.</title>
        <authorList>
            <person name="Li W."/>
        </authorList>
    </citation>
    <scope>NUCLEOTIDE SEQUENCE [LARGE SCALE GENOMIC DNA]</scope>
    <source>
        <strain evidence="3">cv. Menghai</strain>
        <tissue evidence="2">Leaf</tissue>
    </source>
</reference>
<evidence type="ECO:0000313" key="2">
    <source>
        <dbReference type="EMBL" id="KAF0906656.1"/>
    </source>
</evidence>
<comment type="caution">
    <text evidence="2">The sequence shown here is derived from an EMBL/GenBank/DDBJ whole genome shotgun (WGS) entry which is preliminary data.</text>
</comment>
<sequence>MAPWRRNPRCRGRASTNGLSLWGDGLGRWWFAAAAGLSRAQGPSTVVRRQGDFPRRQWLSGLGQHREAVEGEGEGAAGRPLTGRQPGSGTPCDETRRTTGGEVRVADRPGAVRGYGVVVERVRFVLMVRPGVVAAASAASSQGRPPELEDCRRLHGSGVKRLLRVAIVLGSVTCGFGRRLRAHPLLP</sequence>
<name>A0A6G1D2M6_9ORYZ</name>
<evidence type="ECO:0000313" key="3">
    <source>
        <dbReference type="Proteomes" id="UP000479710"/>
    </source>
</evidence>
<dbReference type="Proteomes" id="UP000479710">
    <property type="component" value="Unassembled WGS sequence"/>
</dbReference>
<dbReference type="EMBL" id="SPHZ02000007">
    <property type="protein sequence ID" value="KAF0906656.1"/>
    <property type="molecule type" value="Genomic_DNA"/>
</dbReference>
<organism evidence="2 3">
    <name type="scientific">Oryza meyeriana var. granulata</name>
    <dbReference type="NCBI Taxonomy" id="110450"/>
    <lineage>
        <taxon>Eukaryota</taxon>
        <taxon>Viridiplantae</taxon>
        <taxon>Streptophyta</taxon>
        <taxon>Embryophyta</taxon>
        <taxon>Tracheophyta</taxon>
        <taxon>Spermatophyta</taxon>
        <taxon>Magnoliopsida</taxon>
        <taxon>Liliopsida</taxon>
        <taxon>Poales</taxon>
        <taxon>Poaceae</taxon>
        <taxon>BOP clade</taxon>
        <taxon>Oryzoideae</taxon>
        <taxon>Oryzeae</taxon>
        <taxon>Oryzinae</taxon>
        <taxon>Oryza</taxon>
        <taxon>Oryza meyeriana</taxon>
    </lineage>
</organism>
<accession>A0A6G1D2M6</accession>
<protein>
    <submittedName>
        <fullName evidence="2">Uncharacterized protein</fullName>
    </submittedName>
</protein>
<feature type="region of interest" description="Disordered" evidence="1">
    <location>
        <begin position="67"/>
        <end position="99"/>
    </location>
</feature>
<dbReference type="AlphaFoldDB" id="A0A6G1D2M6"/>